<keyword evidence="3" id="KW-1185">Reference proteome</keyword>
<dbReference type="Proteomes" id="UP000326458">
    <property type="component" value="Unassembled WGS sequence"/>
</dbReference>
<keyword evidence="1" id="KW-0472">Membrane</keyword>
<sequence length="62" mass="7441">MAGQQFQFDDSRNTFYFLTSFMGLITTPVTYYLWLRDENAEVWKSKWASSHKFWNCPPSLDH</sequence>
<accession>A0A5N3V7H7</accession>
<dbReference type="AlphaFoldDB" id="A0A5N3V7H7"/>
<keyword evidence="1" id="KW-0812">Transmembrane</keyword>
<dbReference type="EMBL" id="VCEA01000003">
    <property type="protein sequence ID" value="KAB0345137.1"/>
    <property type="molecule type" value="Genomic_DNA"/>
</dbReference>
<name>A0A5N3V7H7_MUNMU</name>
<evidence type="ECO:0000313" key="3">
    <source>
        <dbReference type="Proteomes" id="UP000326458"/>
    </source>
</evidence>
<evidence type="ECO:0000256" key="1">
    <source>
        <dbReference type="SAM" id="Phobius"/>
    </source>
</evidence>
<feature type="transmembrane region" description="Helical" evidence="1">
    <location>
        <begin position="15"/>
        <end position="35"/>
    </location>
</feature>
<comment type="caution">
    <text evidence="2">The sequence shown here is derived from an EMBL/GenBank/DDBJ whole genome shotgun (WGS) entry which is preliminary data.</text>
</comment>
<gene>
    <name evidence="2" type="ORF">FD754_022063</name>
</gene>
<organism evidence="2 3">
    <name type="scientific">Muntiacus muntjak</name>
    <name type="common">Barking deer</name>
    <name type="synonym">Indian muntjac</name>
    <dbReference type="NCBI Taxonomy" id="9888"/>
    <lineage>
        <taxon>Eukaryota</taxon>
        <taxon>Metazoa</taxon>
        <taxon>Chordata</taxon>
        <taxon>Craniata</taxon>
        <taxon>Vertebrata</taxon>
        <taxon>Euteleostomi</taxon>
        <taxon>Mammalia</taxon>
        <taxon>Eutheria</taxon>
        <taxon>Laurasiatheria</taxon>
        <taxon>Artiodactyla</taxon>
        <taxon>Ruminantia</taxon>
        <taxon>Pecora</taxon>
        <taxon>Cervidae</taxon>
        <taxon>Muntiacinae</taxon>
        <taxon>Muntiacus</taxon>
    </lineage>
</organism>
<protein>
    <submittedName>
        <fullName evidence="2">Uncharacterized protein</fullName>
    </submittedName>
</protein>
<proteinExistence type="predicted"/>
<keyword evidence="1" id="KW-1133">Transmembrane helix</keyword>
<reference evidence="2 3" key="1">
    <citation type="submission" date="2019-06" db="EMBL/GenBank/DDBJ databases">
        <title>Discovery of a novel chromosome fission-fusion reversal in muntjac.</title>
        <authorList>
            <person name="Mudd A.B."/>
            <person name="Bredeson J.V."/>
            <person name="Baum R."/>
            <person name="Hockemeyer D."/>
            <person name="Rokhsar D.S."/>
        </authorList>
    </citation>
    <scope>NUCLEOTIDE SEQUENCE [LARGE SCALE GENOMIC DNA]</scope>
    <source>
        <strain evidence="2">UTSW_UCB_Mm</strain>
        <tissue evidence="2">Fibroblast cell line</tissue>
    </source>
</reference>
<evidence type="ECO:0000313" key="2">
    <source>
        <dbReference type="EMBL" id="KAB0345137.1"/>
    </source>
</evidence>